<reference evidence="2" key="1">
    <citation type="journal article" date="2023" name="Mol. Phylogenet. Evol.">
        <title>Genome-scale phylogeny and comparative genomics of the fungal order Sordariales.</title>
        <authorList>
            <person name="Hensen N."/>
            <person name="Bonometti L."/>
            <person name="Westerberg I."/>
            <person name="Brannstrom I.O."/>
            <person name="Guillou S."/>
            <person name="Cros-Aarteil S."/>
            <person name="Calhoun S."/>
            <person name="Haridas S."/>
            <person name="Kuo A."/>
            <person name="Mondo S."/>
            <person name="Pangilinan J."/>
            <person name="Riley R."/>
            <person name="LaButti K."/>
            <person name="Andreopoulos B."/>
            <person name="Lipzen A."/>
            <person name="Chen C."/>
            <person name="Yan M."/>
            <person name="Daum C."/>
            <person name="Ng V."/>
            <person name="Clum A."/>
            <person name="Steindorff A."/>
            <person name="Ohm R.A."/>
            <person name="Martin F."/>
            <person name="Silar P."/>
            <person name="Natvig D.O."/>
            <person name="Lalanne C."/>
            <person name="Gautier V."/>
            <person name="Ament-Velasquez S.L."/>
            <person name="Kruys A."/>
            <person name="Hutchinson M.I."/>
            <person name="Powell A.J."/>
            <person name="Barry K."/>
            <person name="Miller A.N."/>
            <person name="Grigoriev I.V."/>
            <person name="Debuchy R."/>
            <person name="Gladieux P."/>
            <person name="Hiltunen Thoren M."/>
            <person name="Johannesson H."/>
        </authorList>
    </citation>
    <scope>NUCLEOTIDE SEQUENCE</scope>
    <source>
        <strain evidence="2">CBS 955.72</strain>
    </source>
</reference>
<evidence type="ECO:0000313" key="3">
    <source>
        <dbReference type="Proteomes" id="UP001275084"/>
    </source>
</evidence>
<evidence type="ECO:0000256" key="1">
    <source>
        <dbReference type="SAM" id="MobiDB-lite"/>
    </source>
</evidence>
<dbReference type="Proteomes" id="UP001275084">
    <property type="component" value="Unassembled WGS sequence"/>
</dbReference>
<gene>
    <name evidence="2" type="ORF">B0T25DRAFT_76984</name>
</gene>
<name>A0AAJ0HP87_9PEZI</name>
<organism evidence="2 3">
    <name type="scientific">Lasiosphaeria hispida</name>
    <dbReference type="NCBI Taxonomy" id="260671"/>
    <lineage>
        <taxon>Eukaryota</taxon>
        <taxon>Fungi</taxon>
        <taxon>Dikarya</taxon>
        <taxon>Ascomycota</taxon>
        <taxon>Pezizomycotina</taxon>
        <taxon>Sordariomycetes</taxon>
        <taxon>Sordariomycetidae</taxon>
        <taxon>Sordariales</taxon>
        <taxon>Lasiosphaeriaceae</taxon>
        <taxon>Lasiosphaeria</taxon>
    </lineage>
</organism>
<protein>
    <submittedName>
        <fullName evidence="2">Uncharacterized protein</fullName>
    </submittedName>
</protein>
<sequence length="313" mass="34280">MSHNALAHAAPETARDAAEGGEELAAPDAGTKPSSDGRGLQLLVETQTAAMADLLREMRETNRLLNVIATQASQTLGSQPIPVTSLSVDASSRGHEADDTKPLPRPPIDDKITASLQERAKHLTETCFQSACFLGHRRAINLREAFVQHVERQVVGDTLQYQIHLHTRTKTTVWVRVEGRVRSVPLIWWAYPSKLRRLPRSSTHFHRRDPGPEEGALPTLWATSVNSTWPLQPALECELGWSVPSPHPHTNFGNLRIAPASLDHYRTFIGLALCCGPAGRLFPAELTRTEPDKAYTLAGVGATADLLSPGSLW</sequence>
<dbReference type="AlphaFoldDB" id="A0AAJ0HP87"/>
<accession>A0AAJ0HP87</accession>
<dbReference type="EMBL" id="JAUIQD010000002">
    <property type="protein sequence ID" value="KAK3358812.1"/>
    <property type="molecule type" value="Genomic_DNA"/>
</dbReference>
<feature type="compositionally biased region" description="Basic and acidic residues" evidence="1">
    <location>
        <begin position="92"/>
        <end position="108"/>
    </location>
</feature>
<comment type="caution">
    <text evidence="2">The sequence shown here is derived from an EMBL/GenBank/DDBJ whole genome shotgun (WGS) entry which is preliminary data.</text>
</comment>
<reference evidence="2" key="2">
    <citation type="submission" date="2023-06" db="EMBL/GenBank/DDBJ databases">
        <authorList>
            <consortium name="Lawrence Berkeley National Laboratory"/>
            <person name="Haridas S."/>
            <person name="Hensen N."/>
            <person name="Bonometti L."/>
            <person name="Westerberg I."/>
            <person name="Brannstrom I.O."/>
            <person name="Guillou S."/>
            <person name="Cros-Aarteil S."/>
            <person name="Calhoun S."/>
            <person name="Kuo A."/>
            <person name="Mondo S."/>
            <person name="Pangilinan J."/>
            <person name="Riley R."/>
            <person name="Labutti K."/>
            <person name="Andreopoulos B."/>
            <person name="Lipzen A."/>
            <person name="Chen C."/>
            <person name="Yanf M."/>
            <person name="Daum C."/>
            <person name="Ng V."/>
            <person name="Clum A."/>
            <person name="Steindorff A."/>
            <person name="Ohm R."/>
            <person name="Martin F."/>
            <person name="Silar P."/>
            <person name="Natvig D."/>
            <person name="Lalanne C."/>
            <person name="Gautier V."/>
            <person name="Ament-Velasquez S.L."/>
            <person name="Kruys A."/>
            <person name="Hutchinson M.I."/>
            <person name="Powell A.J."/>
            <person name="Barry K."/>
            <person name="Miller A.N."/>
            <person name="Grigoriev I.V."/>
            <person name="Debuchy R."/>
            <person name="Gladieux P."/>
            <person name="Thoren M.H."/>
            <person name="Johannesson H."/>
        </authorList>
    </citation>
    <scope>NUCLEOTIDE SEQUENCE</scope>
    <source>
        <strain evidence="2">CBS 955.72</strain>
    </source>
</reference>
<feature type="region of interest" description="Disordered" evidence="1">
    <location>
        <begin position="88"/>
        <end position="108"/>
    </location>
</feature>
<evidence type="ECO:0000313" key="2">
    <source>
        <dbReference type="EMBL" id="KAK3358812.1"/>
    </source>
</evidence>
<proteinExistence type="predicted"/>
<keyword evidence="3" id="KW-1185">Reference proteome</keyword>
<feature type="region of interest" description="Disordered" evidence="1">
    <location>
        <begin position="1"/>
        <end position="38"/>
    </location>
</feature>